<organism evidence="1">
    <name type="scientific">uncultured Caudovirales phage</name>
    <dbReference type="NCBI Taxonomy" id="2100421"/>
    <lineage>
        <taxon>Viruses</taxon>
        <taxon>Duplodnaviria</taxon>
        <taxon>Heunggongvirae</taxon>
        <taxon>Uroviricota</taxon>
        <taxon>Caudoviricetes</taxon>
        <taxon>Peduoviridae</taxon>
        <taxon>Maltschvirus</taxon>
        <taxon>Maltschvirus maltsch</taxon>
    </lineage>
</organism>
<accession>A0A6J5P1T3</accession>
<proteinExistence type="predicted"/>
<reference evidence="1" key="1">
    <citation type="submission" date="2020-04" db="EMBL/GenBank/DDBJ databases">
        <authorList>
            <person name="Chiriac C."/>
            <person name="Salcher M."/>
            <person name="Ghai R."/>
            <person name="Kavagutti S V."/>
        </authorList>
    </citation>
    <scope>NUCLEOTIDE SEQUENCE</scope>
</reference>
<dbReference type="EMBL" id="LR796754">
    <property type="protein sequence ID" value="CAB4163298.1"/>
    <property type="molecule type" value="Genomic_DNA"/>
</dbReference>
<gene>
    <name evidence="1" type="ORF">UFOVP796_8</name>
</gene>
<sequence>MIPIQIDNATQVAITKAGLRRAIDYIPQWEGVTVKRNYQNDRERLNFPAFVMQQSEAFGAELAVAKYFRKPIDLEADNFKLKADVGNNIEVKWTKWQNGSLILSELDRKEDVAILVTGSMPKYWICGWIPVAVARRPSHQRSDGSWWIGQQDLHPMANFSRSIYADQI</sequence>
<protein>
    <submittedName>
        <fullName evidence="1">Uncharacterized protein</fullName>
    </submittedName>
</protein>
<name>A0A6J5P1T3_9CAUD</name>
<evidence type="ECO:0000313" key="1">
    <source>
        <dbReference type="EMBL" id="CAB4163298.1"/>
    </source>
</evidence>